<comment type="subcellular location">
    <subcellularLocation>
        <location evidence="1">Cell inner membrane</location>
    </subcellularLocation>
</comment>
<name>A0A270N7U9_STEMA</name>
<dbReference type="GO" id="GO:0016746">
    <property type="term" value="F:acyltransferase activity"/>
    <property type="evidence" value="ECO:0007669"/>
    <property type="project" value="UniProtKB-KW"/>
</dbReference>
<dbReference type="Pfam" id="PF03279">
    <property type="entry name" value="Lip_A_acyltrans"/>
    <property type="match status" value="1"/>
</dbReference>
<proteinExistence type="predicted"/>
<evidence type="ECO:0000256" key="1">
    <source>
        <dbReference type="ARBA" id="ARBA00004533"/>
    </source>
</evidence>
<accession>A0A270N7U9</accession>
<organism evidence="7 8">
    <name type="scientific">Stenotrophomonas maltophilia</name>
    <name type="common">Pseudomonas maltophilia</name>
    <name type="synonym">Xanthomonas maltophilia</name>
    <dbReference type="NCBI Taxonomy" id="40324"/>
    <lineage>
        <taxon>Bacteria</taxon>
        <taxon>Pseudomonadati</taxon>
        <taxon>Pseudomonadota</taxon>
        <taxon>Gammaproteobacteria</taxon>
        <taxon>Lysobacterales</taxon>
        <taxon>Lysobacteraceae</taxon>
        <taxon>Stenotrophomonas</taxon>
        <taxon>Stenotrophomonas maltophilia group</taxon>
    </lineage>
</organism>
<keyword evidence="6" id="KW-0012">Acyltransferase</keyword>
<dbReference type="GO" id="GO:0005886">
    <property type="term" value="C:plasma membrane"/>
    <property type="evidence" value="ECO:0007669"/>
    <property type="project" value="UniProtKB-SubCell"/>
</dbReference>
<evidence type="ECO:0000313" key="7">
    <source>
        <dbReference type="EMBL" id="PAM68107.1"/>
    </source>
</evidence>
<keyword evidence="3" id="KW-0997">Cell inner membrane</keyword>
<dbReference type="GO" id="GO:0009247">
    <property type="term" value="P:glycolipid biosynthetic process"/>
    <property type="evidence" value="ECO:0007669"/>
    <property type="project" value="UniProtKB-ARBA"/>
</dbReference>
<keyword evidence="4" id="KW-0808">Transferase</keyword>
<reference evidence="7 8" key="1">
    <citation type="submission" date="2017-06" db="EMBL/GenBank/DDBJ databases">
        <title>Genome sequencing and assembly of Stenotrophomonas maltophilia DF07.</title>
        <authorList>
            <person name="Iyer R."/>
        </authorList>
    </citation>
    <scope>NUCLEOTIDE SEQUENCE [LARGE SCALE GENOMIC DNA]</scope>
    <source>
        <strain evidence="7 8">DF07</strain>
    </source>
</reference>
<evidence type="ECO:0000256" key="2">
    <source>
        <dbReference type="ARBA" id="ARBA00022475"/>
    </source>
</evidence>
<comment type="caution">
    <text evidence="7">The sequence shown here is derived from an EMBL/GenBank/DDBJ whole genome shotgun (WGS) entry which is preliminary data.</text>
</comment>
<dbReference type="RefSeq" id="WP_095379010.1">
    <property type="nucleotide sequence ID" value="NZ_JAEDVB010000027.1"/>
</dbReference>
<evidence type="ECO:0000256" key="5">
    <source>
        <dbReference type="ARBA" id="ARBA00023136"/>
    </source>
</evidence>
<evidence type="ECO:0000256" key="6">
    <source>
        <dbReference type="ARBA" id="ARBA00023315"/>
    </source>
</evidence>
<evidence type="ECO:0000313" key="8">
    <source>
        <dbReference type="Proteomes" id="UP000216433"/>
    </source>
</evidence>
<evidence type="ECO:0000256" key="4">
    <source>
        <dbReference type="ARBA" id="ARBA00022679"/>
    </source>
</evidence>
<dbReference type="EMBL" id="NJGC01000029">
    <property type="protein sequence ID" value="PAM68107.1"/>
    <property type="molecule type" value="Genomic_DNA"/>
</dbReference>
<keyword evidence="5" id="KW-0472">Membrane</keyword>
<gene>
    <name evidence="7" type="ORF">CEK00_18735</name>
</gene>
<dbReference type="Proteomes" id="UP000216433">
    <property type="component" value="Unassembled WGS sequence"/>
</dbReference>
<dbReference type="InterPro" id="IPR004960">
    <property type="entry name" value="LipA_acyltrans"/>
</dbReference>
<protein>
    <submittedName>
        <fullName evidence="7">Uncharacterized protein</fullName>
    </submittedName>
</protein>
<evidence type="ECO:0000256" key="3">
    <source>
        <dbReference type="ARBA" id="ARBA00022519"/>
    </source>
</evidence>
<dbReference type="AlphaFoldDB" id="A0A270N7U9"/>
<sequence length="325" mass="37228">MRNSQVCEIDQYAPIVTIRHDIQTEQQLGLHLSDSERVAIHSACRMSGLDLDSYYRWYQQKSTISSQLAQLDRNSLLEAIGCIDRSDYSSINERLPSDRGVVIALPHHGHYILSAIRLMESIRHHRDVYIFYGDPTNHSGNELFDDLYRRLFDRAGCRAGIVHSNAKGIATALRALKNGAAVIMMPDVHRLREEAFCIPFLGRRLDVMLGTAAMARRTESCVLPVVSLVDHDFQATAVLGDLINPSYTPAPVPSDVSDYWTTLEIFRFLEREMGPQIIYWQYIRQHLLQRSRFPHFHPDTVDAAWSMFSKDQRTHPRPMFTACLD</sequence>
<keyword evidence="2" id="KW-1003">Cell membrane</keyword>